<gene>
    <name evidence="1" type="ORF">ACFOSB_08505</name>
</gene>
<sequence length="94" mass="10111">MGRGPDAVLKRADIGFDCTFADLLVDDGSLAVPPQHQWEVVAGSLEPEGALCADAAATTVRFQGKVYTHGERELLREHWSQAGLLPPLRSEGDP</sequence>
<dbReference type="EMBL" id="JBHRZG010000009">
    <property type="protein sequence ID" value="MFC3832893.1"/>
    <property type="molecule type" value="Genomic_DNA"/>
</dbReference>
<comment type="caution">
    <text evidence="1">The sequence shown here is derived from an EMBL/GenBank/DDBJ whole genome shotgun (WGS) entry which is preliminary data.</text>
</comment>
<dbReference type="RefSeq" id="WP_322474782.1">
    <property type="nucleotide sequence ID" value="NZ_JBHRZG010000009.1"/>
</dbReference>
<dbReference type="Proteomes" id="UP001595803">
    <property type="component" value="Unassembled WGS sequence"/>
</dbReference>
<name>A0ABV7Z738_9DEIO</name>
<keyword evidence="2" id="KW-1185">Reference proteome</keyword>
<evidence type="ECO:0000313" key="2">
    <source>
        <dbReference type="Proteomes" id="UP001595803"/>
    </source>
</evidence>
<protein>
    <submittedName>
        <fullName evidence="1">Uncharacterized protein</fullName>
    </submittedName>
</protein>
<proteinExistence type="predicted"/>
<organism evidence="1 2">
    <name type="scientific">Deinococcus rufus</name>
    <dbReference type="NCBI Taxonomy" id="2136097"/>
    <lineage>
        <taxon>Bacteria</taxon>
        <taxon>Thermotogati</taxon>
        <taxon>Deinococcota</taxon>
        <taxon>Deinococci</taxon>
        <taxon>Deinococcales</taxon>
        <taxon>Deinococcaceae</taxon>
        <taxon>Deinococcus</taxon>
    </lineage>
</organism>
<accession>A0ABV7Z738</accession>
<reference evidence="2" key="1">
    <citation type="journal article" date="2019" name="Int. J. Syst. Evol. Microbiol.">
        <title>The Global Catalogue of Microorganisms (GCM) 10K type strain sequencing project: providing services to taxonomists for standard genome sequencing and annotation.</title>
        <authorList>
            <consortium name="The Broad Institute Genomics Platform"/>
            <consortium name="The Broad Institute Genome Sequencing Center for Infectious Disease"/>
            <person name="Wu L."/>
            <person name="Ma J."/>
        </authorList>
    </citation>
    <scope>NUCLEOTIDE SEQUENCE [LARGE SCALE GENOMIC DNA]</scope>
    <source>
        <strain evidence="2">CCTCC AB 2017081</strain>
    </source>
</reference>
<evidence type="ECO:0000313" key="1">
    <source>
        <dbReference type="EMBL" id="MFC3832893.1"/>
    </source>
</evidence>